<sequence length="150" mass="17122">MHSDSLAIFLQNSCQYETLTLRKITSPQEWKIVHQQTIHQFNVRRIQMDDSYIYTKLPYGKTHVAIASTHRFNCPATMAIETLEATSYFPTGSLSMGLPNPAMRKPESSDDRHVMAKHSEIYPSKMTNNGAFDRFAGSRIRSHTDARLVC</sequence>
<organism evidence="1 2">
    <name type="scientific">Daphnia magna</name>
    <dbReference type="NCBI Taxonomy" id="35525"/>
    <lineage>
        <taxon>Eukaryota</taxon>
        <taxon>Metazoa</taxon>
        <taxon>Ecdysozoa</taxon>
        <taxon>Arthropoda</taxon>
        <taxon>Crustacea</taxon>
        <taxon>Branchiopoda</taxon>
        <taxon>Diplostraca</taxon>
        <taxon>Cladocera</taxon>
        <taxon>Anomopoda</taxon>
        <taxon>Daphniidae</taxon>
        <taxon>Daphnia</taxon>
    </lineage>
</organism>
<proteinExistence type="predicted"/>
<reference evidence="1 2" key="1">
    <citation type="journal article" date="2023" name="Nucleic Acids Res.">
        <title>The hologenome of Daphnia magna reveals possible DNA methylation and microbiome-mediated evolution of the host genome.</title>
        <authorList>
            <person name="Chaturvedi A."/>
            <person name="Li X."/>
            <person name="Dhandapani V."/>
            <person name="Marshall H."/>
            <person name="Kissane S."/>
            <person name="Cuenca-Cambronero M."/>
            <person name="Asole G."/>
            <person name="Calvet F."/>
            <person name="Ruiz-Romero M."/>
            <person name="Marangio P."/>
            <person name="Guigo R."/>
            <person name="Rago D."/>
            <person name="Mirbahai L."/>
            <person name="Eastwood N."/>
            <person name="Colbourne J.K."/>
            <person name="Zhou J."/>
            <person name="Mallon E."/>
            <person name="Orsini L."/>
        </authorList>
    </citation>
    <scope>NUCLEOTIDE SEQUENCE [LARGE SCALE GENOMIC DNA]</scope>
    <source>
        <strain evidence="1">LRV0_1</strain>
    </source>
</reference>
<comment type="caution">
    <text evidence="1">The sequence shown here is derived from an EMBL/GenBank/DDBJ whole genome shotgun (WGS) entry which is preliminary data.</text>
</comment>
<dbReference type="Proteomes" id="UP001234178">
    <property type="component" value="Unassembled WGS sequence"/>
</dbReference>
<evidence type="ECO:0000313" key="2">
    <source>
        <dbReference type="Proteomes" id="UP001234178"/>
    </source>
</evidence>
<gene>
    <name evidence="1" type="ORF">OUZ56_007235</name>
</gene>
<accession>A0ABQ9YY05</accession>
<dbReference type="EMBL" id="JAOYFB010000001">
    <property type="protein sequence ID" value="KAK4005529.1"/>
    <property type="molecule type" value="Genomic_DNA"/>
</dbReference>
<name>A0ABQ9YY05_9CRUS</name>
<evidence type="ECO:0000313" key="1">
    <source>
        <dbReference type="EMBL" id="KAK4005529.1"/>
    </source>
</evidence>
<keyword evidence="2" id="KW-1185">Reference proteome</keyword>
<protein>
    <submittedName>
        <fullName evidence="1">Uncharacterized protein</fullName>
    </submittedName>
</protein>